<comment type="caution">
    <text evidence="2">The sequence shown here is derived from an EMBL/GenBank/DDBJ whole genome shotgun (WGS) entry which is preliminary data.</text>
</comment>
<reference evidence="2 3" key="1">
    <citation type="submission" date="2015-02" db="EMBL/GenBank/DDBJ databases">
        <authorList>
            <person name="Ju K.-S."/>
            <person name="Doroghazi J.R."/>
            <person name="Metcalf W."/>
        </authorList>
    </citation>
    <scope>NUCLEOTIDE SEQUENCE [LARGE SCALE GENOMIC DNA]</scope>
    <source>
        <strain evidence="2 3">NRRL B-16140</strain>
    </source>
</reference>
<accession>A0A0F0H7T5</accession>
<name>A0A0F0H7T5_LENAE</name>
<gene>
    <name evidence="2" type="ORF">UK23_08905</name>
</gene>
<evidence type="ECO:0008006" key="4">
    <source>
        <dbReference type="Google" id="ProtNLM"/>
    </source>
</evidence>
<feature type="signal peptide" evidence="1">
    <location>
        <begin position="1"/>
        <end position="24"/>
    </location>
</feature>
<dbReference type="eggNOG" id="ENOG502ZXJA">
    <property type="taxonomic scope" value="Bacteria"/>
</dbReference>
<proteinExistence type="predicted"/>
<evidence type="ECO:0000313" key="2">
    <source>
        <dbReference type="EMBL" id="KJK50906.1"/>
    </source>
</evidence>
<keyword evidence="1" id="KW-0732">Signal</keyword>
<protein>
    <recommendedName>
        <fullName evidence="4">Lipoprotein</fullName>
    </recommendedName>
</protein>
<keyword evidence="3" id="KW-1185">Reference proteome</keyword>
<evidence type="ECO:0000256" key="1">
    <source>
        <dbReference type="SAM" id="SignalP"/>
    </source>
</evidence>
<dbReference type="RefSeq" id="WP_045310933.1">
    <property type="nucleotide sequence ID" value="NZ_JYJG01000048.1"/>
</dbReference>
<feature type="chain" id="PRO_5002441776" description="Lipoprotein" evidence="1">
    <location>
        <begin position="25"/>
        <end position="145"/>
    </location>
</feature>
<organism evidence="2 3">
    <name type="scientific">Lentzea aerocolonigenes</name>
    <name type="common">Lechevalieria aerocolonigenes</name>
    <name type="synonym">Saccharothrix aerocolonigenes</name>
    <dbReference type="NCBI Taxonomy" id="68170"/>
    <lineage>
        <taxon>Bacteria</taxon>
        <taxon>Bacillati</taxon>
        <taxon>Actinomycetota</taxon>
        <taxon>Actinomycetes</taxon>
        <taxon>Pseudonocardiales</taxon>
        <taxon>Pseudonocardiaceae</taxon>
        <taxon>Lentzea</taxon>
    </lineage>
</organism>
<dbReference type="PATRIC" id="fig|68170.10.peg.9519"/>
<dbReference type="AlphaFoldDB" id="A0A0F0H7T5"/>
<dbReference type="Proteomes" id="UP000033393">
    <property type="component" value="Unassembled WGS sequence"/>
</dbReference>
<dbReference type="OrthoDB" id="4867962at2"/>
<sequence length="145" mass="15934">MKRTTFIAAAALLLGVATSGQAQAESAPGCGPVTQIGKTAYIGAHGQKWASVKQFKGCGKNWAYIYTWSEVHNAGAPYTPVFVIIAKWGNEWSREPYGHAGRKEGRYRQQELWSYGTDTLDTCTNAFAEWDSGATTYRAETDIRC</sequence>
<dbReference type="EMBL" id="JYJG01000048">
    <property type="protein sequence ID" value="KJK50906.1"/>
    <property type="molecule type" value="Genomic_DNA"/>
</dbReference>
<evidence type="ECO:0000313" key="3">
    <source>
        <dbReference type="Proteomes" id="UP000033393"/>
    </source>
</evidence>